<name>A0A0B7AXY1_9EUPU</name>
<evidence type="ECO:0000313" key="1">
    <source>
        <dbReference type="EMBL" id="CEK85467.1"/>
    </source>
</evidence>
<organism evidence="1">
    <name type="scientific">Arion vulgaris</name>
    <dbReference type="NCBI Taxonomy" id="1028688"/>
    <lineage>
        <taxon>Eukaryota</taxon>
        <taxon>Metazoa</taxon>
        <taxon>Spiralia</taxon>
        <taxon>Lophotrochozoa</taxon>
        <taxon>Mollusca</taxon>
        <taxon>Gastropoda</taxon>
        <taxon>Heterobranchia</taxon>
        <taxon>Euthyneura</taxon>
        <taxon>Panpulmonata</taxon>
        <taxon>Eupulmonata</taxon>
        <taxon>Stylommatophora</taxon>
        <taxon>Helicina</taxon>
        <taxon>Arionoidea</taxon>
        <taxon>Arionidae</taxon>
        <taxon>Arion</taxon>
    </lineage>
</organism>
<gene>
    <name evidence="1" type="primary">ORF148390</name>
</gene>
<reference evidence="1" key="1">
    <citation type="submission" date="2014-12" db="EMBL/GenBank/DDBJ databases">
        <title>Insight into the proteome of Arion vulgaris.</title>
        <authorList>
            <person name="Aradska J."/>
            <person name="Bulat T."/>
            <person name="Smidak R."/>
            <person name="Sarate P."/>
            <person name="Gangsoo J."/>
            <person name="Sialana F."/>
            <person name="Bilban M."/>
            <person name="Lubec G."/>
        </authorList>
    </citation>
    <scope>NUCLEOTIDE SEQUENCE</scope>
    <source>
        <tissue evidence="1">Skin</tissue>
    </source>
</reference>
<feature type="non-terminal residue" evidence="1">
    <location>
        <position position="229"/>
    </location>
</feature>
<sequence>MKHIQADDLQMKQEVDIPDMNQISEMMINGEKVKIEVNEVGTYDEEVMELEEVTQLSLCREIDERNIKDEIGADTWSYFNNCQDEDKKMESSCMFQHSELVRAGSFSENLLEHMIQLETNLDDETNNKERPTEHIINVKNRGNKMCGYKRMNERNEASSIQKTKNKKDLDFISRKKRSRKKRVHDLRESLNVRECQVMFVDIIKSVQNDDSLNVCNRNFNKMSENEFCV</sequence>
<dbReference type="AlphaFoldDB" id="A0A0B7AXY1"/>
<protein>
    <submittedName>
        <fullName evidence="1">Uncharacterized protein</fullName>
    </submittedName>
</protein>
<accession>A0A0B7AXY1</accession>
<proteinExistence type="predicted"/>
<dbReference type="EMBL" id="HACG01038602">
    <property type="protein sequence ID" value="CEK85467.1"/>
    <property type="molecule type" value="Transcribed_RNA"/>
</dbReference>